<dbReference type="HOGENOM" id="CLU_3424904_0_0_6"/>
<sequence length="22" mass="2520">MIQVINVCFLWLAVDADQEAIQ</sequence>
<reference evidence="1 2" key="1">
    <citation type="submission" date="2006-02" db="EMBL/GenBank/DDBJ databases">
        <authorList>
            <person name="Pinhassi J."/>
            <person name="Pedros-Alio C."/>
            <person name="Ferriera S."/>
            <person name="Johnson J."/>
            <person name="Kravitz S."/>
            <person name="Halpern A."/>
            <person name="Remington K."/>
            <person name="Beeson K."/>
            <person name="Tran B."/>
            <person name="Rogers Y.-H."/>
            <person name="Friedman R."/>
            <person name="Venter J.C."/>
        </authorList>
    </citation>
    <scope>NUCLEOTIDE SEQUENCE [LARGE SCALE GENOMIC DNA]</scope>
    <source>
        <strain evidence="1 2">MED297</strain>
    </source>
</reference>
<dbReference type="EMBL" id="AAOE01000013">
    <property type="protein sequence ID" value="EAR09094.1"/>
    <property type="molecule type" value="Genomic_DNA"/>
</dbReference>
<evidence type="ECO:0000313" key="2">
    <source>
        <dbReference type="Proteomes" id="UP000005953"/>
    </source>
</evidence>
<name>A4BFJ9_9GAMM</name>
<comment type="caution">
    <text evidence="1">The sequence shown here is derived from an EMBL/GenBank/DDBJ whole genome shotgun (WGS) entry which is preliminary data.</text>
</comment>
<keyword evidence="2" id="KW-1185">Reference proteome</keyword>
<evidence type="ECO:0000313" key="1">
    <source>
        <dbReference type="EMBL" id="EAR09094.1"/>
    </source>
</evidence>
<dbReference type="Proteomes" id="UP000005953">
    <property type="component" value="Unassembled WGS sequence"/>
</dbReference>
<accession>A4BFJ9</accession>
<gene>
    <name evidence="1" type="ORF">MED297_17168</name>
</gene>
<dbReference type="AlphaFoldDB" id="A4BFJ9"/>
<proteinExistence type="predicted"/>
<protein>
    <submittedName>
        <fullName evidence="1">Uncharacterized protein</fullName>
    </submittedName>
</protein>
<organism evidence="1 2">
    <name type="scientific">Reinekea blandensis MED297</name>
    <dbReference type="NCBI Taxonomy" id="314283"/>
    <lineage>
        <taxon>Bacteria</taxon>
        <taxon>Pseudomonadati</taxon>
        <taxon>Pseudomonadota</taxon>
        <taxon>Gammaproteobacteria</taxon>
        <taxon>Oceanospirillales</taxon>
        <taxon>Saccharospirillaceae</taxon>
        <taxon>Reinekea</taxon>
    </lineage>
</organism>